<name>A0A0A0HSP0_9RHOB</name>
<dbReference type="HOGENOM" id="CLU_1389309_0_0_5"/>
<evidence type="ECO:0000313" key="1">
    <source>
        <dbReference type="EMBL" id="KGM89103.1"/>
    </source>
</evidence>
<sequence>MTKDLGRLEIADFALHQLEQALIQSFEARRGKLFDTLLALNALAVHDLGITCMRSLSFQGTLVGASRTHEYTLADAEQLVLEAVQRQLEPELAHAFRYPHSLQRAKRLGGAPGITARLEKLVPLMLAEFTAREAAGDLAPKTGFLRWLLGQKEFGGIEPLLGFTHQSLFWTSELLLADRREAITKRLDALCHLLPV</sequence>
<accession>A0A0A0HSP0</accession>
<organism evidence="1 2">
    <name type="scientific">Roseovarius mucosus DSM 17069</name>
    <dbReference type="NCBI Taxonomy" id="1288298"/>
    <lineage>
        <taxon>Bacteria</taxon>
        <taxon>Pseudomonadati</taxon>
        <taxon>Pseudomonadota</taxon>
        <taxon>Alphaproteobacteria</taxon>
        <taxon>Rhodobacterales</taxon>
        <taxon>Roseobacteraceae</taxon>
        <taxon>Roseovarius</taxon>
    </lineage>
</organism>
<dbReference type="AlphaFoldDB" id="A0A0A0HSP0"/>
<dbReference type="Proteomes" id="UP000030021">
    <property type="component" value="Unassembled WGS sequence"/>
</dbReference>
<proteinExistence type="predicted"/>
<evidence type="ECO:0000313" key="2">
    <source>
        <dbReference type="Proteomes" id="UP000030021"/>
    </source>
</evidence>
<gene>
    <name evidence="1" type="ORF">rosmuc_00899</name>
</gene>
<protein>
    <submittedName>
        <fullName evidence="1">Uncharacterized protein</fullName>
    </submittedName>
</protein>
<comment type="caution">
    <text evidence="1">The sequence shown here is derived from an EMBL/GenBank/DDBJ whole genome shotgun (WGS) entry which is preliminary data.</text>
</comment>
<reference evidence="1 2" key="1">
    <citation type="submission" date="2013-01" db="EMBL/GenBank/DDBJ databases">
        <authorList>
            <person name="Fiebig A."/>
            <person name="Goeker M."/>
            <person name="Klenk H.-P.P."/>
        </authorList>
    </citation>
    <scope>NUCLEOTIDE SEQUENCE [LARGE SCALE GENOMIC DNA]</scope>
    <source>
        <strain evidence="1 2">DSM 17069</strain>
    </source>
</reference>
<dbReference type="PATRIC" id="fig|1288298.3.peg.912"/>
<dbReference type="OrthoDB" id="9823409at2"/>
<dbReference type="EMBL" id="AONH01000003">
    <property type="protein sequence ID" value="KGM89103.1"/>
    <property type="molecule type" value="Genomic_DNA"/>
</dbReference>
<dbReference type="RefSeq" id="WP_037270342.1">
    <property type="nucleotide sequence ID" value="NZ_KN293976.1"/>
</dbReference>